<name>A0A011TF09_9HYPH</name>
<evidence type="ECO:0000313" key="4">
    <source>
        <dbReference type="Proteomes" id="UP000294958"/>
    </source>
</evidence>
<dbReference type="EMBL" id="JENY01000031">
    <property type="protein sequence ID" value="EXL02437.1"/>
    <property type="molecule type" value="Genomic_DNA"/>
</dbReference>
<accession>A0A011TF09</accession>
<keyword evidence="4" id="KW-1185">Reference proteome</keyword>
<proteinExistence type="predicted"/>
<comment type="caution">
    <text evidence="1">The sequence shown here is derived from an EMBL/GenBank/DDBJ whole genome shotgun (WGS) entry which is preliminary data.</text>
</comment>
<reference evidence="1 3" key="1">
    <citation type="submission" date="2014-02" db="EMBL/GenBank/DDBJ databases">
        <title>Aquamicrobium defluvii Genome sequencing.</title>
        <authorList>
            <person name="Wang X."/>
        </authorList>
    </citation>
    <scope>NUCLEOTIDE SEQUENCE [LARGE SCALE GENOMIC DNA]</scope>
    <source>
        <strain evidence="1 3">W13Z1</strain>
    </source>
</reference>
<dbReference type="EMBL" id="SNZF01000025">
    <property type="protein sequence ID" value="TDR32917.1"/>
    <property type="molecule type" value="Genomic_DNA"/>
</dbReference>
<dbReference type="HOGENOM" id="CLU_2476602_0_0_5"/>
<evidence type="ECO:0000313" key="2">
    <source>
        <dbReference type="EMBL" id="TDR32917.1"/>
    </source>
</evidence>
<dbReference type="Proteomes" id="UP000019849">
    <property type="component" value="Unassembled WGS sequence"/>
</dbReference>
<evidence type="ECO:0000313" key="3">
    <source>
        <dbReference type="Proteomes" id="UP000019849"/>
    </source>
</evidence>
<sequence length="87" mass="8727">MSDGFNAIHGFCFAIEYRLRIKLPVFATIGKPVPASSFMSGTATSVTFPAGISAMCGRAVPVCGCGPLAEVAAGMGMLGLGCAALAI</sequence>
<protein>
    <submittedName>
        <fullName evidence="1">Uncharacterized protein</fullName>
    </submittedName>
</protein>
<dbReference type="Proteomes" id="UP000294958">
    <property type="component" value="Unassembled WGS sequence"/>
</dbReference>
<dbReference type="PATRIC" id="fig|69279.3.peg.4076"/>
<gene>
    <name evidence="1" type="ORF">BG36_15080</name>
    <name evidence="2" type="ORF">DES43_12547</name>
</gene>
<evidence type="ECO:0000313" key="1">
    <source>
        <dbReference type="EMBL" id="EXL02437.1"/>
    </source>
</evidence>
<organism evidence="1 3">
    <name type="scientific">Aquamicrobium defluvii</name>
    <dbReference type="NCBI Taxonomy" id="69279"/>
    <lineage>
        <taxon>Bacteria</taxon>
        <taxon>Pseudomonadati</taxon>
        <taxon>Pseudomonadota</taxon>
        <taxon>Alphaproteobacteria</taxon>
        <taxon>Hyphomicrobiales</taxon>
        <taxon>Phyllobacteriaceae</taxon>
        <taxon>Aquamicrobium</taxon>
    </lineage>
</organism>
<reference evidence="2 4" key="2">
    <citation type="submission" date="2019-03" db="EMBL/GenBank/DDBJ databases">
        <title>Genomic Encyclopedia of Type Strains, Phase IV (KMG-IV): sequencing the most valuable type-strain genomes for metagenomic binning, comparative biology and taxonomic classification.</title>
        <authorList>
            <person name="Goeker M."/>
        </authorList>
    </citation>
    <scope>NUCLEOTIDE SEQUENCE [LARGE SCALE GENOMIC DNA]</scope>
    <source>
        <strain evidence="2 4">DSM 11603</strain>
    </source>
</reference>
<dbReference type="STRING" id="69279.BG36_15080"/>
<dbReference type="AlphaFoldDB" id="A0A011TF09"/>